<feature type="region of interest" description="Disordered" evidence="10">
    <location>
        <begin position="997"/>
        <end position="1018"/>
    </location>
</feature>
<dbReference type="Pfam" id="PF00531">
    <property type="entry name" value="Death"/>
    <property type="match status" value="1"/>
</dbReference>
<dbReference type="InterPro" id="IPR036770">
    <property type="entry name" value="Ankyrin_rpt-contain_sf"/>
</dbReference>
<feature type="repeat" description="ANK" evidence="9">
    <location>
        <begin position="210"/>
        <end position="242"/>
    </location>
</feature>
<evidence type="ECO:0000256" key="9">
    <source>
        <dbReference type="PROSITE-ProRule" id="PRU00023"/>
    </source>
</evidence>
<dbReference type="InterPro" id="IPR000488">
    <property type="entry name" value="Death_dom"/>
</dbReference>
<dbReference type="PROSITE" id="PS51145">
    <property type="entry name" value="ZU5"/>
    <property type="match status" value="2"/>
</dbReference>
<feature type="compositionally biased region" description="Low complexity" evidence="10">
    <location>
        <begin position="1431"/>
        <end position="1443"/>
    </location>
</feature>
<accession>A0A2G8KSS2</accession>
<feature type="compositionally biased region" description="Basic and acidic residues" evidence="10">
    <location>
        <begin position="1157"/>
        <end position="1166"/>
    </location>
</feature>
<feature type="repeat" description="ANK" evidence="9">
    <location>
        <begin position="45"/>
        <end position="77"/>
    </location>
</feature>
<proteinExistence type="predicted"/>
<feature type="compositionally biased region" description="Basic and acidic residues" evidence="10">
    <location>
        <begin position="1355"/>
        <end position="1380"/>
    </location>
</feature>
<feature type="compositionally biased region" description="Acidic residues" evidence="10">
    <location>
        <begin position="1459"/>
        <end position="1477"/>
    </location>
</feature>
<evidence type="ECO:0000256" key="10">
    <source>
        <dbReference type="SAM" id="MobiDB-lite"/>
    </source>
</evidence>
<feature type="region of interest" description="Disordered" evidence="10">
    <location>
        <begin position="1153"/>
        <end position="1199"/>
    </location>
</feature>
<dbReference type="CDD" id="cd08317">
    <property type="entry name" value="Death_ank"/>
    <property type="match status" value="1"/>
</dbReference>
<dbReference type="PROSITE" id="PS50088">
    <property type="entry name" value="ANK_REPEAT"/>
    <property type="match status" value="9"/>
</dbReference>
<dbReference type="InterPro" id="IPR051165">
    <property type="entry name" value="Multifunctional_ANK_Repeat"/>
</dbReference>
<feature type="compositionally biased region" description="Acidic residues" evidence="10">
    <location>
        <begin position="1002"/>
        <end position="1015"/>
    </location>
</feature>
<keyword evidence="4" id="KW-0597">Phosphoprotein</keyword>
<dbReference type="PROSITE" id="PS50017">
    <property type="entry name" value="DEATH_DOMAIN"/>
    <property type="match status" value="1"/>
</dbReference>
<dbReference type="InterPro" id="IPR040745">
    <property type="entry name" value="Ankyrin_UPA"/>
</dbReference>
<feature type="repeat" description="ANK" evidence="9">
    <location>
        <begin position="144"/>
        <end position="176"/>
    </location>
</feature>
<dbReference type="SMART" id="SM00218">
    <property type="entry name" value="ZU5"/>
    <property type="match status" value="1"/>
</dbReference>
<evidence type="ECO:0000256" key="2">
    <source>
        <dbReference type="ARBA" id="ARBA00004370"/>
    </source>
</evidence>
<feature type="repeat" description="ANK" evidence="9">
    <location>
        <begin position="12"/>
        <end position="44"/>
    </location>
</feature>
<dbReference type="SUPFAM" id="SSF48403">
    <property type="entry name" value="Ankyrin repeat"/>
    <property type="match status" value="1"/>
</dbReference>
<keyword evidence="5" id="KW-0677">Repeat</keyword>
<dbReference type="PRINTS" id="PR01415">
    <property type="entry name" value="ANKYRIN"/>
</dbReference>
<evidence type="ECO:0000256" key="4">
    <source>
        <dbReference type="ARBA" id="ARBA00022553"/>
    </source>
</evidence>
<feature type="repeat" description="ANK" evidence="9">
    <location>
        <begin position="111"/>
        <end position="143"/>
    </location>
</feature>
<dbReference type="EMBL" id="MRZV01000394">
    <property type="protein sequence ID" value="PIK51022.1"/>
    <property type="molecule type" value="Genomic_DNA"/>
</dbReference>
<dbReference type="Pfam" id="PF12796">
    <property type="entry name" value="Ank_2"/>
    <property type="match status" value="4"/>
</dbReference>
<evidence type="ECO:0000259" key="11">
    <source>
        <dbReference type="PROSITE" id="PS50017"/>
    </source>
</evidence>
<feature type="compositionally biased region" description="Basic and acidic residues" evidence="10">
    <location>
        <begin position="1185"/>
        <end position="1198"/>
    </location>
</feature>
<gene>
    <name evidence="13" type="ORF">BSL78_12102</name>
</gene>
<keyword evidence="3" id="KW-0963">Cytoplasm</keyword>
<evidence type="ECO:0000259" key="12">
    <source>
        <dbReference type="PROSITE" id="PS51145"/>
    </source>
</evidence>
<evidence type="ECO:0000313" key="14">
    <source>
        <dbReference type="Proteomes" id="UP000230750"/>
    </source>
</evidence>
<feature type="compositionally biased region" description="Polar residues" evidence="10">
    <location>
        <begin position="1301"/>
        <end position="1312"/>
    </location>
</feature>
<dbReference type="FunFam" id="2.60.220.30:FF:000001">
    <property type="entry name" value="Ankyrin-3 isoform 2"/>
    <property type="match status" value="1"/>
</dbReference>
<dbReference type="OrthoDB" id="20872at2759"/>
<dbReference type="Proteomes" id="UP000230750">
    <property type="component" value="Unassembled WGS sequence"/>
</dbReference>
<feature type="repeat" description="ANK" evidence="9">
    <location>
        <begin position="243"/>
        <end position="275"/>
    </location>
</feature>
<feature type="repeat" description="ANK" evidence="9">
    <location>
        <begin position="177"/>
        <end position="209"/>
    </location>
</feature>
<keyword evidence="8" id="KW-0206">Cytoskeleton</keyword>
<dbReference type="PROSITE" id="PS50297">
    <property type="entry name" value="ANK_REP_REGION"/>
    <property type="match status" value="9"/>
</dbReference>
<feature type="domain" description="ZU5" evidence="12">
    <location>
        <begin position="541"/>
        <end position="694"/>
    </location>
</feature>
<dbReference type="Gene3D" id="1.25.40.20">
    <property type="entry name" value="Ankyrin repeat-containing domain"/>
    <property type="match status" value="1"/>
</dbReference>
<dbReference type="FunFam" id="2.60.220.30:FF:000009">
    <property type="entry name" value="Ankyrin 2, isoform G"/>
    <property type="match status" value="1"/>
</dbReference>
<dbReference type="SMART" id="SM00248">
    <property type="entry name" value="ANK"/>
    <property type="match status" value="10"/>
</dbReference>
<dbReference type="GO" id="GO:0016020">
    <property type="term" value="C:membrane"/>
    <property type="evidence" value="ECO:0007669"/>
    <property type="project" value="UniProtKB-SubCell"/>
</dbReference>
<reference evidence="13 14" key="1">
    <citation type="journal article" date="2017" name="PLoS Biol.">
        <title>The sea cucumber genome provides insights into morphological evolution and visceral regeneration.</title>
        <authorList>
            <person name="Zhang X."/>
            <person name="Sun L."/>
            <person name="Yuan J."/>
            <person name="Sun Y."/>
            <person name="Gao Y."/>
            <person name="Zhang L."/>
            <person name="Li S."/>
            <person name="Dai H."/>
            <person name="Hamel J.F."/>
            <person name="Liu C."/>
            <person name="Yu Y."/>
            <person name="Liu S."/>
            <person name="Lin W."/>
            <person name="Guo K."/>
            <person name="Jin S."/>
            <person name="Xu P."/>
            <person name="Storey K.B."/>
            <person name="Huan P."/>
            <person name="Zhang T."/>
            <person name="Zhou Y."/>
            <person name="Zhang J."/>
            <person name="Lin C."/>
            <person name="Li X."/>
            <person name="Xing L."/>
            <person name="Huo D."/>
            <person name="Sun M."/>
            <person name="Wang L."/>
            <person name="Mercier A."/>
            <person name="Li F."/>
            <person name="Yang H."/>
            <person name="Xiang J."/>
        </authorList>
    </citation>
    <scope>NUCLEOTIDE SEQUENCE [LARGE SCALE GENOMIC DNA]</scope>
    <source>
        <strain evidence="13">Shaxun</strain>
        <tissue evidence="13">Muscle</tissue>
    </source>
</reference>
<sequence length="1590" mass="175229">MIYEYLSFFQQRGETPLHLAARSNQIDVMKILIDNGATVDACAHENQTPLHIAARLGNAEIVTLLLEKGANADAQTRDQYTALHIAAREGKEDVAAVLLDRGATLSMKTKKDFTPLHVAAKYGRLEVASLLLRNYAAPDAKAQNGLTPLHIAAHYDNVDVAMLLLDHGASPHTAAKNGFTPLHIAAKKNQMDVATTLLEYGAEPNATTKHGISPVHLAALEGHSDMLSLLLERGAKPDIVSKNGLTPLHLAAQEDQLNCAVILVNSKAEIDPKTKAGYTPLHVACHHGNIKLPPISWNMMQVSMRRPRKSVTHGLTPLHQGAQQGHVGIVNILLAHSADPNEKANNGYTPLAIAKRLGYISVVNTLTIVTEETTVVISPNDEKLKVQVPETMQINFMSDSDDEGDDVSMTGDQLLLSPQEIRTMGDDSITARKSWEDDWMREPNMNYFSGIGSLSGHYSMTSPSGHLSVTSPSGYSTLDSRYGGDRSMNGDVTINGEAPILASSEIMVESSAPMLESTPQRQISGDGDKEGPRSIPSFHGFLISFIVDARGGTMRSKRLPGLRLVVPPKRASGPTRVTCRLIKRTKLQTPPPLVENESLSTRVIEVGPSNTQFLGPVLLEVPHFASLRGNEREIVVLRSDNGESWREHSLGATEEEVKKTMYGYELEDNNVPSDKRICRIITKDFPQYFAIISRVRQETNIIGTQGGMLNSTVVPQVQAVFPEGTLTKKIKVGLQAQPVSNDAVKKVLGNRVMVSPIVTIEPRRRKFHKPITVTIPVPTAYNQGVNTYGGDTPTLRLLCSISGGTAPAQWEDITGTTPLTFVNDCVSFTTTVSARFWLMDCKEIDQASNFARELYQELKAVPFMSKFVVFAKTHDPIEARVRVFCVTDDKIDKPLEQKEEFKEVARSKDVEVLDGRPVFIELAGNLVPVQKSGEQLHLNFHAFHENRLPFFVRMRDQTQEPCGRLSFMREPRVQRGLPPQVSVCNLNVTMPAYVKVKKATDSESESESESEDEDYKMEKGEDILLSNLNFDYIKDKKKYTFPDEASRGPGTGDKPEIILWDVANKMGSDWPALGRELGINNREIKLIENENDDLPEQAFVLLHLWAERQSPAASTSQLADALQAIGRGDIVDQCLPEDKPLDVTVTTSRQAYSPLRGDLDSPKDGTADITIDITGPPVDESFDVSFRKSPDEESRPKMDPAAVQEMADLLNEVGEGEPAADEPAEDEPTGPGVEEDDQRLAEHAPPPQQEAPKVKLSPQDEEELQDLWAMDWPEPGEKPISSDPAKKVESAPPGPREESAPPSQTRTTTTFVESAPRPESSLQDQSAPPAPDAGSGSLLINFNPGEHASTGFKMTPDREKELQELWQEDTRDGDEQRRQPEEEDDGPKVQENMAPKGLPPASSQRKFELTEDDQKQLQNFWDEPLADQVEPQQQQSAPPQQHSAPPPDGFSTVPGDMPFGDDDVTEEVEVEEFEEELPDGTIRKVIRKRIKRSTVQMVPIDMDPADLPPGGSHNIVVHKKVTKNTVVRDGEEIETSENVDTEIEQDGIVTDAADLRDDLQQLVDQFLEDGTVDGAQVISDEREVVDESDI</sequence>
<feature type="compositionally biased region" description="Basic and acidic residues" evidence="10">
    <location>
        <begin position="1405"/>
        <end position="1415"/>
    </location>
</feature>
<dbReference type="GO" id="GO:0007165">
    <property type="term" value="P:signal transduction"/>
    <property type="evidence" value="ECO:0007669"/>
    <property type="project" value="InterPro"/>
</dbReference>
<feature type="repeat" description="ANK" evidence="9">
    <location>
        <begin position="78"/>
        <end position="110"/>
    </location>
</feature>
<dbReference type="Pfam" id="PF00023">
    <property type="entry name" value="Ank"/>
    <property type="match status" value="1"/>
</dbReference>
<organism evidence="13 14">
    <name type="scientific">Stichopus japonicus</name>
    <name type="common">Sea cucumber</name>
    <dbReference type="NCBI Taxonomy" id="307972"/>
    <lineage>
        <taxon>Eukaryota</taxon>
        <taxon>Metazoa</taxon>
        <taxon>Echinodermata</taxon>
        <taxon>Eleutherozoa</taxon>
        <taxon>Echinozoa</taxon>
        <taxon>Holothuroidea</taxon>
        <taxon>Aspidochirotacea</taxon>
        <taxon>Aspidochirotida</taxon>
        <taxon>Stichopodidae</taxon>
        <taxon>Apostichopus</taxon>
    </lineage>
</organism>
<keyword evidence="7" id="KW-0472">Membrane</keyword>
<evidence type="ECO:0000256" key="7">
    <source>
        <dbReference type="ARBA" id="ARBA00023136"/>
    </source>
</evidence>
<comment type="caution">
    <text evidence="13">The sequence shown here is derived from an EMBL/GenBank/DDBJ whole genome shotgun (WGS) entry which is preliminary data.</text>
</comment>
<evidence type="ECO:0000256" key="3">
    <source>
        <dbReference type="ARBA" id="ARBA00022490"/>
    </source>
</evidence>
<dbReference type="Gene3D" id="2.60.220.30">
    <property type="match status" value="2"/>
</dbReference>
<evidence type="ECO:0000313" key="13">
    <source>
        <dbReference type="EMBL" id="PIK51022.1"/>
    </source>
</evidence>
<feature type="compositionally biased region" description="Acidic residues" evidence="10">
    <location>
        <begin position="1214"/>
        <end position="1237"/>
    </location>
</feature>
<name>A0A2G8KSS2_STIJA</name>
<dbReference type="PANTHER" id="PTHR24123">
    <property type="entry name" value="ANKYRIN REPEAT-CONTAINING"/>
    <property type="match status" value="1"/>
</dbReference>
<dbReference type="InterPro" id="IPR000906">
    <property type="entry name" value="ZU5_dom"/>
</dbReference>
<comment type="subcellular location">
    <subcellularLocation>
        <location evidence="1">Cytoplasm</location>
        <location evidence="1">Cytoskeleton</location>
    </subcellularLocation>
    <subcellularLocation>
        <location evidence="2">Membrane</location>
    </subcellularLocation>
</comment>
<dbReference type="FunFam" id="2.60.40.2660:FF:000001">
    <property type="entry name" value="Ankyrin-3 isoform 2"/>
    <property type="match status" value="1"/>
</dbReference>
<keyword evidence="14" id="KW-1185">Reference proteome</keyword>
<keyword evidence="6 9" id="KW-0040">ANK repeat</keyword>
<dbReference type="STRING" id="307972.A0A2G8KSS2"/>
<dbReference type="InterPro" id="IPR011029">
    <property type="entry name" value="DEATH-like_dom_sf"/>
</dbReference>
<dbReference type="SMART" id="SM00005">
    <property type="entry name" value="DEATH"/>
    <property type="match status" value="1"/>
</dbReference>
<dbReference type="SUPFAM" id="SSF47986">
    <property type="entry name" value="DEATH domain"/>
    <property type="match status" value="1"/>
</dbReference>
<dbReference type="InterPro" id="IPR002110">
    <property type="entry name" value="Ankyrin_rpt"/>
</dbReference>
<feature type="domain" description="Death" evidence="11">
    <location>
        <begin position="1055"/>
        <end position="1132"/>
    </location>
</feature>
<dbReference type="Gene3D" id="2.60.40.2660">
    <property type="match status" value="1"/>
</dbReference>
<dbReference type="Pfam" id="PF17809">
    <property type="entry name" value="UPA_2"/>
    <property type="match status" value="1"/>
</dbReference>
<evidence type="ECO:0000256" key="6">
    <source>
        <dbReference type="ARBA" id="ARBA00023043"/>
    </source>
</evidence>
<feature type="repeat" description="ANK" evidence="9">
    <location>
        <begin position="313"/>
        <end position="345"/>
    </location>
</feature>
<feature type="compositionally biased region" description="Basic and acidic residues" evidence="10">
    <location>
        <begin position="1284"/>
        <end position="1299"/>
    </location>
</feature>
<dbReference type="Pfam" id="PF00791">
    <property type="entry name" value="ZU5"/>
    <property type="match status" value="2"/>
</dbReference>
<feature type="region of interest" description="Disordered" evidence="10">
    <location>
        <begin position="1212"/>
        <end position="1477"/>
    </location>
</feature>
<evidence type="ECO:0000256" key="1">
    <source>
        <dbReference type="ARBA" id="ARBA00004245"/>
    </source>
</evidence>
<dbReference type="GO" id="GO:0005856">
    <property type="term" value="C:cytoskeleton"/>
    <property type="evidence" value="ECO:0007669"/>
    <property type="project" value="UniProtKB-SubCell"/>
</dbReference>
<protein>
    <submittedName>
        <fullName evidence="13">Ankyrin-2</fullName>
    </submittedName>
</protein>
<dbReference type="PANTHER" id="PTHR24123:SF49">
    <property type="entry name" value="ANKYRIN-2-LIKE ISOFORM X1"/>
    <property type="match status" value="1"/>
</dbReference>
<evidence type="ECO:0000256" key="8">
    <source>
        <dbReference type="ARBA" id="ARBA00023212"/>
    </source>
</evidence>
<feature type="domain" description="ZU5" evidence="12">
    <location>
        <begin position="696"/>
        <end position="842"/>
    </location>
</feature>
<dbReference type="Gene3D" id="1.10.533.10">
    <property type="entry name" value="Death Domain, Fas"/>
    <property type="match status" value="1"/>
</dbReference>
<evidence type="ECO:0000256" key="5">
    <source>
        <dbReference type="ARBA" id="ARBA00022737"/>
    </source>
</evidence>